<evidence type="ECO:0000313" key="3">
    <source>
        <dbReference type="Proteomes" id="UP000735302"/>
    </source>
</evidence>
<dbReference type="Proteomes" id="UP000735302">
    <property type="component" value="Unassembled WGS sequence"/>
</dbReference>
<keyword evidence="3" id="KW-1185">Reference proteome</keyword>
<reference evidence="2 3" key="1">
    <citation type="journal article" date="2021" name="Elife">
        <title>Chloroplast acquisition without the gene transfer in kleptoplastic sea slugs, Plakobranchus ocellatus.</title>
        <authorList>
            <person name="Maeda T."/>
            <person name="Takahashi S."/>
            <person name="Yoshida T."/>
            <person name="Shimamura S."/>
            <person name="Takaki Y."/>
            <person name="Nagai Y."/>
            <person name="Toyoda A."/>
            <person name="Suzuki Y."/>
            <person name="Arimoto A."/>
            <person name="Ishii H."/>
            <person name="Satoh N."/>
            <person name="Nishiyama T."/>
            <person name="Hasebe M."/>
            <person name="Maruyama T."/>
            <person name="Minagawa J."/>
            <person name="Obokata J."/>
            <person name="Shigenobu S."/>
        </authorList>
    </citation>
    <scope>NUCLEOTIDE SEQUENCE [LARGE SCALE GENOMIC DNA]</scope>
</reference>
<dbReference type="AlphaFoldDB" id="A0AAV4B6K0"/>
<feature type="region of interest" description="Disordered" evidence="1">
    <location>
        <begin position="175"/>
        <end position="194"/>
    </location>
</feature>
<sequence>MKSLWCKIGNPSKNVFKNKVSLYSHEHNVPTDDQINCSAMTAIIILARMVASFMGKLQDSGWSVGHGTAKGQSGQTVGRSCWSSLGQRDAEDAREQKGIYCVSLIIFRCRPTFCLGPWWIVNPPRDLQEPFYDGFEPRDQRPGLEEDLKLEIILLWTGCLQIQFPSASILDASPQQGDLRLSSPRSGQGAGSGALTRYRGISADIRADSLATVPPTRERKKERKN</sequence>
<comment type="caution">
    <text evidence="2">The sequence shown here is derived from an EMBL/GenBank/DDBJ whole genome shotgun (WGS) entry which is preliminary data.</text>
</comment>
<evidence type="ECO:0000256" key="1">
    <source>
        <dbReference type="SAM" id="MobiDB-lite"/>
    </source>
</evidence>
<evidence type="ECO:0000313" key="2">
    <source>
        <dbReference type="EMBL" id="GFO15233.1"/>
    </source>
</evidence>
<accession>A0AAV4B6K0</accession>
<protein>
    <submittedName>
        <fullName evidence="2">Uncharacterized protein</fullName>
    </submittedName>
</protein>
<dbReference type="EMBL" id="BLXT01004605">
    <property type="protein sequence ID" value="GFO15233.1"/>
    <property type="molecule type" value="Genomic_DNA"/>
</dbReference>
<organism evidence="2 3">
    <name type="scientific">Plakobranchus ocellatus</name>
    <dbReference type="NCBI Taxonomy" id="259542"/>
    <lineage>
        <taxon>Eukaryota</taxon>
        <taxon>Metazoa</taxon>
        <taxon>Spiralia</taxon>
        <taxon>Lophotrochozoa</taxon>
        <taxon>Mollusca</taxon>
        <taxon>Gastropoda</taxon>
        <taxon>Heterobranchia</taxon>
        <taxon>Euthyneura</taxon>
        <taxon>Panpulmonata</taxon>
        <taxon>Sacoglossa</taxon>
        <taxon>Placobranchoidea</taxon>
        <taxon>Plakobranchidae</taxon>
        <taxon>Plakobranchus</taxon>
    </lineage>
</organism>
<proteinExistence type="predicted"/>
<gene>
    <name evidence="2" type="ORF">PoB_004173800</name>
</gene>
<name>A0AAV4B6K0_9GAST</name>
<feature type="region of interest" description="Disordered" evidence="1">
    <location>
        <begin position="206"/>
        <end position="225"/>
    </location>
</feature>